<comment type="caution">
    <text evidence="11">The sequence shown here is derived from an EMBL/GenBank/DDBJ whole genome shotgun (WGS) entry which is preliminary data.</text>
</comment>
<sequence>MKTYHEMFTDLKEKKEAALMPFIVIGDPDYKTSLKIAKTLINNGADALEIGFPFSDPIADGATIQEADTRALKNGITVDKCFKFLKKLRRSTTIPIGLLVYYNLIYQHGVEKFYEDAMKAGVNSILIADLPPEEAEEALKASKEYGIDQIFIIAPTTSNERLKMISKHASGFHYLVSVMGVTGARRKVKKSTLTFIERVKKNGKLPIMVGFGISKPSHIKEIIKAGADGAIVGSAIIDIIAKNLDNQEKILKEIAKFTKKMKKATRRS</sequence>
<comment type="pathway">
    <text evidence="2 9">Amino-acid biosynthesis; L-tryptophan biosynthesis; L-tryptophan from chorismate: step 5/5.</text>
</comment>
<evidence type="ECO:0000256" key="1">
    <source>
        <dbReference type="ARBA" id="ARBA00003365"/>
    </source>
</evidence>
<dbReference type="InterPro" id="IPR018204">
    <property type="entry name" value="Trp_synthase_alpha_AS"/>
</dbReference>
<dbReference type="Gene3D" id="3.20.20.70">
    <property type="entry name" value="Aldolase class I"/>
    <property type="match status" value="1"/>
</dbReference>
<keyword evidence="7 9" id="KW-0456">Lyase</keyword>
<dbReference type="PANTHER" id="PTHR43406">
    <property type="entry name" value="TRYPTOPHAN SYNTHASE, ALPHA CHAIN"/>
    <property type="match status" value="1"/>
</dbReference>
<keyword evidence="4 9" id="KW-0028">Amino-acid biosynthesis</keyword>
<evidence type="ECO:0000256" key="7">
    <source>
        <dbReference type="ARBA" id="ARBA00023239"/>
    </source>
</evidence>
<dbReference type="EMBL" id="QLOE01000004">
    <property type="protein sequence ID" value="RAO79173.1"/>
    <property type="molecule type" value="Genomic_DNA"/>
</dbReference>
<keyword evidence="5 9" id="KW-0822">Tryptophan biosynthesis</keyword>
<dbReference type="HAMAP" id="MF_00131">
    <property type="entry name" value="Trp_synth_alpha"/>
    <property type="match status" value="1"/>
</dbReference>
<dbReference type="InterPro" id="IPR013785">
    <property type="entry name" value="Aldolase_TIM"/>
</dbReference>
<dbReference type="FunFam" id="3.20.20.70:FF:000037">
    <property type="entry name" value="Tryptophan synthase alpha chain"/>
    <property type="match status" value="1"/>
</dbReference>
<evidence type="ECO:0000256" key="2">
    <source>
        <dbReference type="ARBA" id="ARBA00004733"/>
    </source>
</evidence>
<evidence type="ECO:0000256" key="6">
    <source>
        <dbReference type="ARBA" id="ARBA00023141"/>
    </source>
</evidence>
<comment type="similarity">
    <text evidence="9 10">Belongs to the TrpA family.</text>
</comment>
<evidence type="ECO:0000313" key="11">
    <source>
        <dbReference type="EMBL" id="RAO79173.1"/>
    </source>
</evidence>
<dbReference type="NCBIfam" id="TIGR00262">
    <property type="entry name" value="trpA"/>
    <property type="match status" value="1"/>
</dbReference>
<dbReference type="OrthoDB" id="25658at2157"/>
<dbReference type="InterPro" id="IPR011060">
    <property type="entry name" value="RibuloseP-bd_barrel"/>
</dbReference>
<evidence type="ECO:0000256" key="9">
    <source>
        <dbReference type="HAMAP-Rule" id="MF_00131"/>
    </source>
</evidence>
<name>A0A328PD38_9EURY</name>
<dbReference type="RefSeq" id="WP_112093860.1">
    <property type="nucleotide sequence ID" value="NZ_QLOE01000004.1"/>
</dbReference>
<dbReference type="Proteomes" id="UP000249782">
    <property type="component" value="Unassembled WGS sequence"/>
</dbReference>
<evidence type="ECO:0000256" key="10">
    <source>
        <dbReference type="RuleBase" id="RU003662"/>
    </source>
</evidence>
<protein>
    <recommendedName>
        <fullName evidence="9">Tryptophan synthase alpha chain</fullName>
        <ecNumber evidence="9">4.2.1.20</ecNumber>
    </recommendedName>
</protein>
<feature type="active site" description="Proton acceptor" evidence="9">
    <location>
        <position position="49"/>
    </location>
</feature>
<dbReference type="Pfam" id="PF00290">
    <property type="entry name" value="Trp_syntA"/>
    <property type="match status" value="1"/>
</dbReference>
<dbReference type="GO" id="GO:0005829">
    <property type="term" value="C:cytosol"/>
    <property type="evidence" value="ECO:0007669"/>
    <property type="project" value="TreeGrafter"/>
</dbReference>
<keyword evidence="6 9" id="KW-0057">Aromatic amino acid biosynthesis</keyword>
<dbReference type="GO" id="GO:0004834">
    <property type="term" value="F:tryptophan synthase activity"/>
    <property type="evidence" value="ECO:0007669"/>
    <property type="project" value="UniProtKB-UniRule"/>
</dbReference>
<dbReference type="CDD" id="cd04724">
    <property type="entry name" value="Tryptophan_synthase_alpha"/>
    <property type="match status" value="1"/>
</dbReference>
<feature type="active site" description="Proton acceptor" evidence="9">
    <location>
        <position position="60"/>
    </location>
</feature>
<evidence type="ECO:0000256" key="5">
    <source>
        <dbReference type="ARBA" id="ARBA00022822"/>
    </source>
</evidence>
<proteinExistence type="inferred from homology"/>
<keyword evidence="12" id="KW-1185">Reference proteome</keyword>
<accession>A0A328PD38</accession>
<dbReference type="UniPathway" id="UPA00035">
    <property type="reaction ID" value="UER00044"/>
</dbReference>
<dbReference type="PANTHER" id="PTHR43406:SF1">
    <property type="entry name" value="TRYPTOPHAN SYNTHASE ALPHA CHAIN, CHLOROPLASTIC"/>
    <property type="match status" value="1"/>
</dbReference>
<evidence type="ECO:0000256" key="4">
    <source>
        <dbReference type="ARBA" id="ARBA00022605"/>
    </source>
</evidence>
<comment type="subunit">
    <text evidence="3 9">Tetramer of two alpha and two beta chains.</text>
</comment>
<gene>
    <name evidence="9 11" type="primary">trpA</name>
    <name evidence="11" type="ORF">DPC56_04430</name>
</gene>
<dbReference type="InterPro" id="IPR002028">
    <property type="entry name" value="Trp_synthase_suA"/>
</dbReference>
<dbReference type="PROSITE" id="PS00167">
    <property type="entry name" value="TRP_SYNTHASE_ALPHA"/>
    <property type="match status" value="1"/>
</dbReference>
<organism evidence="11 12">
    <name type="scientific">Methanothermobacter tenebrarum</name>
    <dbReference type="NCBI Taxonomy" id="680118"/>
    <lineage>
        <taxon>Archaea</taxon>
        <taxon>Methanobacteriati</taxon>
        <taxon>Methanobacteriota</taxon>
        <taxon>Methanomada group</taxon>
        <taxon>Methanobacteria</taxon>
        <taxon>Methanobacteriales</taxon>
        <taxon>Methanobacteriaceae</taxon>
        <taxon>Methanothermobacter</taxon>
    </lineage>
</organism>
<comment type="function">
    <text evidence="1 9">The alpha subunit is responsible for the aldol cleavage of indoleglycerol phosphate to indole and glyceraldehyde 3-phosphate.</text>
</comment>
<comment type="catalytic activity">
    <reaction evidence="8 9">
        <text>(1S,2R)-1-C-(indol-3-yl)glycerol 3-phosphate + L-serine = D-glyceraldehyde 3-phosphate + L-tryptophan + H2O</text>
        <dbReference type="Rhea" id="RHEA:10532"/>
        <dbReference type="ChEBI" id="CHEBI:15377"/>
        <dbReference type="ChEBI" id="CHEBI:33384"/>
        <dbReference type="ChEBI" id="CHEBI:57912"/>
        <dbReference type="ChEBI" id="CHEBI:58866"/>
        <dbReference type="ChEBI" id="CHEBI:59776"/>
        <dbReference type="EC" id="4.2.1.20"/>
    </reaction>
</comment>
<dbReference type="AlphaFoldDB" id="A0A328PD38"/>
<reference evidence="11 12" key="1">
    <citation type="submission" date="2018-06" db="EMBL/GenBank/DDBJ databases">
        <title>Draft genome sequence of hyperthermophilic methanogen Methanothermobacter tenebrarum sp. MCM-B 1447.</title>
        <authorList>
            <person name="Pore S.D."/>
            <person name="Dagar S."/>
            <person name="Dhakephalkar P.K."/>
        </authorList>
    </citation>
    <scope>NUCLEOTIDE SEQUENCE [LARGE SCALE GENOMIC DNA]</scope>
    <source>
        <strain evidence="11 12">MCM B 1447</strain>
    </source>
</reference>
<evidence type="ECO:0000313" key="12">
    <source>
        <dbReference type="Proteomes" id="UP000249782"/>
    </source>
</evidence>
<dbReference type="SUPFAM" id="SSF51366">
    <property type="entry name" value="Ribulose-phoshate binding barrel"/>
    <property type="match status" value="1"/>
</dbReference>
<dbReference type="EC" id="4.2.1.20" evidence="9"/>
<evidence type="ECO:0000256" key="3">
    <source>
        <dbReference type="ARBA" id="ARBA00011270"/>
    </source>
</evidence>
<evidence type="ECO:0000256" key="8">
    <source>
        <dbReference type="ARBA" id="ARBA00049047"/>
    </source>
</evidence>